<gene>
    <name evidence="2" type="ORF">CLV45_1810</name>
</gene>
<dbReference type="Proteomes" id="UP000228535">
    <property type="component" value="Unassembled WGS sequence"/>
</dbReference>
<organism evidence="2 3">
    <name type="scientific">Hymenobacter chitinivorans DSM 11115</name>
    <dbReference type="NCBI Taxonomy" id="1121954"/>
    <lineage>
        <taxon>Bacteria</taxon>
        <taxon>Pseudomonadati</taxon>
        <taxon>Bacteroidota</taxon>
        <taxon>Cytophagia</taxon>
        <taxon>Cytophagales</taxon>
        <taxon>Hymenobacteraceae</taxon>
        <taxon>Hymenobacter</taxon>
    </lineage>
</organism>
<sequence length="277" mass="31552">MPHLRLLPLALGLLLLAAGCSAPGPYPHNPAVSDARGTPRDSTTFYFANSDTLPPDYIPRDKRPPVYLVDGRVMDCKYSLVSASNHLVYFRAPILSNYYLGQDLYRFLWMRSFHRPVLLTLRRSSNGVTLRTQLLSRPPDRHGDVQPDVTVDSVRVREEAKHKIIRQHSTPAEWRAYLAQEALYRRPATHIRAEETTRTLGFAQWQQFEKLLATASFQKMPACKPITMLDGAEWLLEAHRASGYHAVLRQSPDSTDAFRAACEYLLDLSSAKNEERY</sequence>
<evidence type="ECO:0008006" key="4">
    <source>
        <dbReference type="Google" id="ProtNLM"/>
    </source>
</evidence>
<dbReference type="EMBL" id="PGFA01000001">
    <property type="protein sequence ID" value="PJJ60384.1"/>
    <property type="molecule type" value="Genomic_DNA"/>
</dbReference>
<reference evidence="2 3" key="1">
    <citation type="submission" date="2017-11" db="EMBL/GenBank/DDBJ databases">
        <title>Genomic Encyclopedia of Archaeal and Bacterial Type Strains, Phase II (KMG-II): From Individual Species to Whole Genera.</title>
        <authorList>
            <person name="Goeker M."/>
        </authorList>
    </citation>
    <scope>NUCLEOTIDE SEQUENCE [LARGE SCALE GENOMIC DNA]</scope>
    <source>
        <strain evidence="2 3">DSM 11115</strain>
    </source>
</reference>
<name>A0A2M9BR13_9BACT</name>
<accession>A0A2M9BR13</accession>
<proteinExistence type="predicted"/>
<dbReference type="AlphaFoldDB" id="A0A2M9BR13"/>
<evidence type="ECO:0000256" key="1">
    <source>
        <dbReference type="SAM" id="SignalP"/>
    </source>
</evidence>
<comment type="caution">
    <text evidence="2">The sequence shown here is derived from an EMBL/GenBank/DDBJ whole genome shotgun (WGS) entry which is preliminary data.</text>
</comment>
<protein>
    <recommendedName>
        <fullName evidence="4">Lipoprotein</fullName>
    </recommendedName>
</protein>
<keyword evidence="1" id="KW-0732">Signal</keyword>
<feature type="chain" id="PRO_5014838360" description="Lipoprotein" evidence="1">
    <location>
        <begin position="23"/>
        <end position="277"/>
    </location>
</feature>
<evidence type="ECO:0000313" key="2">
    <source>
        <dbReference type="EMBL" id="PJJ60384.1"/>
    </source>
</evidence>
<feature type="signal peptide" evidence="1">
    <location>
        <begin position="1"/>
        <end position="22"/>
    </location>
</feature>
<evidence type="ECO:0000313" key="3">
    <source>
        <dbReference type="Proteomes" id="UP000228535"/>
    </source>
</evidence>
<keyword evidence="3" id="KW-1185">Reference proteome</keyword>
<dbReference type="PROSITE" id="PS51257">
    <property type="entry name" value="PROKAR_LIPOPROTEIN"/>
    <property type="match status" value="1"/>
</dbReference>